<comment type="subcellular location">
    <subcellularLocation>
        <location evidence="1 7">Cell membrane</location>
        <topology evidence="1 7">Multi-pass membrane protein</topology>
    </subcellularLocation>
</comment>
<organism evidence="9 10">
    <name type="scientific">Paenibacillus antibioticophila</name>
    <dbReference type="NCBI Taxonomy" id="1274374"/>
    <lineage>
        <taxon>Bacteria</taxon>
        <taxon>Bacillati</taxon>
        <taxon>Bacillota</taxon>
        <taxon>Bacilli</taxon>
        <taxon>Bacillales</taxon>
        <taxon>Paenibacillaceae</taxon>
        <taxon>Paenibacillus</taxon>
    </lineage>
</organism>
<keyword evidence="10" id="KW-1185">Reference proteome</keyword>
<dbReference type="InterPro" id="IPR035906">
    <property type="entry name" value="MetI-like_sf"/>
</dbReference>
<gene>
    <name evidence="9" type="ORF">J41TS12_32010</name>
</gene>
<dbReference type="GO" id="GO:0055085">
    <property type="term" value="P:transmembrane transport"/>
    <property type="evidence" value="ECO:0007669"/>
    <property type="project" value="InterPro"/>
</dbReference>
<feature type="transmembrane region" description="Helical" evidence="7">
    <location>
        <begin position="129"/>
        <end position="151"/>
    </location>
</feature>
<keyword evidence="5 7" id="KW-1133">Transmembrane helix</keyword>
<evidence type="ECO:0000256" key="7">
    <source>
        <dbReference type="RuleBase" id="RU363032"/>
    </source>
</evidence>
<evidence type="ECO:0000256" key="5">
    <source>
        <dbReference type="ARBA" id="ARBA00022989"/>
    </source>
</evidence>
<comment type="caution">
    <text evidence="9">The sequence shown here is derived from an EMBL/GenBank/DDBJ whole genome shotgun (WGS) entry which is preliminary data.</text>
</comment>
<keyword evidence="2 7" id="KW-0813">Transport</keyword>
<feature type="transmembrane region" description="Helical" evidence="7">
    <location>
        <begin position="177"/>
        <end position="199"/>
    </location>
</feature>
<dbReference type="Gene3D" id="1.10.3720.10">
    <property type="entry name" value="MetI-like"/>
    <property type="match status" value="1"/>
</dbReference>
<dbReference type="RefSeq" id="WP_249413071.1">
    <property type="nucleotide sequence ID" value="NZ_BORR01000011.1"/>
</dbReference>
<feature type="transmembrane region" description="Helical" evidence="7">
    <location>
        <begin position="98"/>
        <end position="117"/>
    </location>
</feature>
<feature type="transmembrane region" description="Helical" evidence="7">
    <location>
        <begin position="298"/>
        <end position="321"/>
    </location>
</feature>
<keyword evidence="3" id="KW-1003">Cell membrane</keyword>
<evidence type="ECO:0000256" key="3">
    <source>
        <dbReference type="ARBA" id="ARBA00022475"/>
    </source>
</evidence>
<protein>
    <submittedName>
        <fullName evidence="9">Transporter</fullName>
    </submittedName>
</protein>
<dbReference type="InterPro" id="IPR000515">
    <property type="entry name" value="MetI-like"/>
</dbReference>
<keyword evidence="4 7" id="KW-0812">Transmembrane</keyword>
<accession>A0A919XWT5</accession>
<dbReference type="CDD" id="cd06261">
    <property type="entry name" value="TM_PBP2"/>
    <property type="match status" value="1"/>
</dbReference>
<dbReference type="AlphaFoldDB" id="A0A919XWT5"/>
<evidence type="ECO:0000259" key="8">
    <source>
        <dbReference type="PROSITE" id="PS50928"/>
    </source>
</evidence>
<dbReference type="PROSITE" id="PS50928">
    <property type="entry name" value="ABC_TM1"/>
    <property type="match status" value="1"/>
</dbReference>
<reference evidence="9 10" key="1">
    <citation type="submission" date="2021-03" db="EMBL/GenBank/DDBJ databases">
        <title>Antimicrobial resistance genes in bacteria isolated from Japanese honey, and their potential for conferring macrolide and lincosamide resistance in the American foulbrood pathogen Paenibacillus larvae.</title>
        <authorList>
            <person name="Okamoto M."/>
            <person name="Kumagai M."/>
            <person name="Kanamori H."/>
            <person name="Takamatsu D."/>
        </authorList>
    </citation>
    <scope>NUCLEOTIDE SEQUENCE [LARGE SCALE GENOMIC DNA]</scope>
    <source>
        <strain evidence="9 10">J41TS12</strain>
    </source>
</reference>
<feature type="transmembrane region" description="Helical" evidence="7">
    <location>
        <begin position="33"/>
        <end position="51"/>
    </location>
</feature>
<evidence type="ECO:0000256" key="1">
    <source>
        <dbReference type="ARBA" id="ARBA00004651"/>
    </source>
</evidence>
<comment type="similarity">
    <text evidence="7">Belongs to the binding-protein-dependent transport system permease family.</text>
</comment>
<sequence length="336" mass="37991">MQLQKWVSDTQSMLTGNQGHRLRSKLQNALWSLFRYAIVIGICFIILYPIIRKISVAVMDKQDIYNPTIFLIPQHFTWENIKIAVKVLDYFPTLGNTLLFVTVTMLLSTMSCALAGYGFARFDFPGKNILFSLAVLTILIPANTLMVPMYLHFRSFDFLGLIHLLTGKDGVNLINTYWPTTISALTANGIKAGLFIYIFRQFFRNLPKEIEESALIDGAGGFKTFFRIMLPNAVPPLVTVLLFSFVWQYNDSFYTSLYMSQMNLMPTMIASISANANTVIQSMLPGGYDPNVKIDPNYIAMIVDTGILLVITPLIVLYMFVQRYFVESVERSGIVG</sequence>
<name>A0A919XWT5_9BACL</name>
<dbReference type="SUPFAM" id="SSF161098">
    <property type="entry name" value="MetI-like"/>
    <property type="match status" value="1"/>
</dbReference>
<feature type="domain" description="ABC transmembrane type-1" evidence="8">
    <location>
        <begin position="94"/>
        <end position="320"/>
    </location>
</feature>
<evidence type="ECO:0000313" key="9">
    <source>
        <dbReference type="EMBL" id="GIO38340.1"/>
    </source>
</evidence>
<dbReference type="GO" id="GO:0005886">
    <property type="term" value="C:plasma membrane"/>
    <property type="evidence" value="ECO:0007669"/>
    <property type="project" value="UniProtKB-SubCell"/>
</dbReference>
<evidence type="ECO:0000256" key="6">
    <source>
        <dbReference type="ARBA" id="ARBA00023136"/>
    </source>
</evidence>
<evidence type="ECO:0000313" key="10">
    <source>
        <dbReference type="Proteomes" id="UP000681162"/>
    </source>
</evidence>
<feature type="transmembrane region" description="Helical" evidence="7">
    <location>
        <begin position="233"/>
        <end position="250"/>
    </location>
</feature>
<dbReference type="Pfam" id="PF00528">
    <property type="entry name" value="BPD_transp_1"/>
    <property type="match status" value="1"/>
</dbReference>
<keyword evidence="6 7" id="KW-0472">Membrane</keyword>
<proteinExistence type="inferred from homology"/>
<dbReference type="Proteomes" id="UP000681162">
    <property type="component" value="Unassembled WGS sequence"/>
</dbReference>
<dbReference type="EMBL" id="BORR01000011">
    <property type="protein sequence ID" value="GIO38340.1"/>
    <property type="molecule type" value="Genomic_DNA"/>
</dbReference>
<evidence type="ECO:0000256" key="2">
    <source>
        <dbReference type="ARBA" id="ARBA00022448"/>
    </source>
</evidence>
<evidence type="ECO:0000256" key="4">
    <source>
        <dbReference type="ARBA" id="ARBA00022692"/>
    </source>
</evidence>
<dbReference type="PANTHER" id="PTHR43744:SF6">
    <property type="entry name" value="ABC TRANSPORTER PERMEASE PROTEIN YESQ-RELATED"/>
    <property type="match status" value="1"/>
</dbReference>
<dbReference type="PANTHER" id="PTHR43744">
    <property type="entry name" value="ABC TRANSPORTER PERMEASE PROTEIN MG189-RELATED-RELATED"/>
    <property type="match status" value="1"/>
</dbReference>